<keyword evidence="1" id="KW-0732">Signal</keyword>
<protein>
    <submittedName>
        <fullName evidence="4">DUF4082 domain-containing protein</fullName>
    </submittedName>
</protein>
<dbReference type="SMART" id="SM00137">
    <property type="entry name" value="MAM"/>
    <property type="match status" value="1"/>
</dbReference>
<dbReference type="RefSeq" id="WP_142933561.1">
    <property type="nucleotide sequence ID" value="NZ_ML660169.1"/>
</dbReference>
<evidence type="ECO:0000313" key="5">
    <source>
        <dbReference type="Proteomes" id="UP000315439"/>
    </source>
</evidence>
<dbReference type="Pfam" id="PF17963">
    <property type="entry name" value="Big_9"/>
    <property type="match status" value="1"/>
</dbReference>
<keyword evidence="5" id="KW-1185">Reference proteome</keyword>
<evidence type="ECO:0000256" key="2">
    <source>
        <dbReference type="SAM" id="MobiDB-lite"/>
    </source>
</evidence>
<accession>A0A545U656</accession>
<dbReference type="InterPro" id="IPR015919">
    <property type="entry name" value="Cadherin-like_sf"/>
</dbReference>
<dbReference type="InterPro" id="IPR029052">
    <property type="entry name" value="Metallo-depent_PP-like"/>
</dbReference>
<dbReference type="Pfam" id="PF22352">
    <property type="entry name" value="K319L-like_PKD"/>
    <property type="match status" value="3"/>
</dbReference>
<organism evidence="4 5">
    <name type="scientific">Aliikangiella coralliicola</name>
    <dbReference type="NCBI Taxonomy" id="2592383"/>
    <lineage>
        <taxon>Bacteria</taxon>
        <taxon>Pseudomonadati</taxon>
        <taxon>Pseudomonadota</taxon>
        <taxon>Gammaproteobacteria</taxon>
        <taxon>Oceanospirillales</taxon>
        <taxon>Pleioneaceae</taxon>
        <taxon>Aliikangiella</taxon>
    </lineage>
</organism>
<reference evidence="4 5" key="1">
    <citation type="submission" date="2019-07" db="EMBL/GenBank/DDBJ databases">
        <title>Draft genome for Aliikangiella sp. M105.</title>
        <authorList>
            <person name="Wang G."/>
        </authorList>
    </citation>
    <scope>NUCLEOTIDE SEQUENCE [LARGE SCALE GENOMIC DNA]</scope>
    <source>
        <strain evidence="4 5">M105</strain>
    </source>
</reference>
<dbReference type="EMBL" id="VIKS01000013">
    <property type="protein sequence ID" value="TQV84960.1"/>
    <property type="molecule type" value="Genomic_DNA"/>
</dbReference>
<dbReference type="CDD" id="cd00063">
    <property type="entry name" value="FN3"/>
    <property type="match status" value="1"/>
</dbReference>
<dbReference type="InterPro" id="IPR008963">
    <property type="entry name" value="Purple_acid_Pase-like_N"/>
</dbReference>
<dbReference type="Pfam" id="PF00629">
    <property type="entry name" value="MAM"/>
    <property type="match status" value="1"/>
</dbReference>
<dbReference type="Proteomes" id="UP000315439">
    <property type="component" value="Unassembled WGS sequence"/>
</dbReference>
<dbReference type="AlphaFoldDB" id="A0A545U656"/>
<dbReference type="InterPro" id="IPR000998">
    <property type="entry name" value="MAM_dom"/>
</dbReference>
<dbReference type="InterPro" id="IPR006644">
    <property type="entry name" value="Cadg"/>
</dbReference>
<dbReference type="PANTHER" id="PTHR22953:SF153">
    <property type="entry name" value="PURPLE ACID PHOSPHATASE"/>
    <property type="match status" value="1"/>
</dbReference>
<dbReference type="Gene3D" id="3.60.21.10">
    <property type="match status" value="1"/>
</dbReference>
<dbReference type="InterPro" id="IPR035986">
    <property type="entry name" value="PKD_dom_sf"/>
</dbReference>
<gene>
    <name evidence="4" type="ORF">FLL46_21445</name>
</gene>
<dbReference type="Gene3D" id="2.60.120.200">
    <property type="match status" value="1"/>
</dbReference>
<dbReference type="GO" id="GO:0005509">
    <property type="term" value="F:calcium ion binding"/>
    <property type="evidence" value="ECO:0007669"/>
    <property type="project" value="InterPro"/>
</dbReference>
<dbReference type="SUPFAM" id="SSF49899">
    <property type="entry name" value="Concanavalin A-like lectins/glucanases"/>
    <property type="match status" value="1"/>
</dbReference>
<dbReference type="SMART" id="SM00089">
    <property type="entry name" value="PKD"/>
    <property type="match status" value="3"/>
</dbReference>
<dbReference type="PANTHER" id="PTHR22953">
    <property type="entry name" value="ACID PHOSPHATASE RELATED"/>
    <property type="match status" value="1"/>
</dbReference>
<dbReference type="Gene3D" id="2.60.40.380">
    <property type="entry name" value="Purple acid phosphatase-like, N-terminal"/>
    <property type="match status" value="1"/>
</dbReference>
<feature type="compositionally biased region" description="Low complexity" evidence="2">
    <location>
        <begin position="618"/>
        <end position="636"/>
    </location>
</feature>
<dbReference type="InterPro" id="IPR015914">
    <property type="entry name" value="PAPs_N"/>
</dbReference>
<name>A0A545U656_9GAMM</name>
<dbReference type="InterPro" id="IPR013320">
    <property type="entry name" value="ConA-like_dom_sf"/>
</dbReference>
<dbReference type="InterPro" id="IPR039331">
    <property type="entry name" value="PAPs-like"/>
</dbReference>
<proteinExistence type="predicted"/>
<dbReference type="InterPro" id="IPR004843">
    <property type="entry name" value="Calcineurin-like_PHP"/>
</dbReference>
<feature type="compositionally biased region" description="Low complexity" evidence="2">
    <location>
        <begin position="981"/>
        <end position="993"/>
    </location>
</feature>
<evidence type="ECO:0000313" key="4">
    <source>
        <dbReference type="EMBL" id="TQV84960.1"/>
    </source>
</evidence>
<evidence type="ECO:0000259" key="3">
    <source>
        <dbReference type="PROSITE" id="PS50060"/>
    </source>
</evidence>
<dbReference type="CDD" id="cd06263">
    <property type="entry name" value="MAM"/>
    <property type="match status" value="1"/>
</dbReference>
<dbReference type="SUPFAM" id="SSF49363">
    <property type="entry name" value="Purple acid phosphatase, N-terminal domain"/>
    <property type="match status" value="1"/>
</dbReference>
<dbReference type="InterPro" id="IPR013783">
    <property type="entry name" value="Ig-like_fold"/>
</dbReference>
<dbReference type="PROSITE" id="PS50060">
    <property type="entry name" value="MAM_2"/>
    <property type="match status" value="1"/>
</dbReference>
<dbReference type="SMART" id="SM00736">
    <property type="entry name" value="CADG"/>
    <property type="match status" value="1"/>
</dbReference>
<dbReference type="InterPro" id="IPR003961">
    <property type="entry name" value="FN3_dom"/>
</dbReference>
<dbReference type="SUPFAM" id="SSF56300">
    <property type="entry name" value="Metallo-dependent phosphatases"/>
    <property type="match status" value="1"/>
</dbReference>
<dbReference type="InterPro" id="IPR022409">
    <property type="entry name" value="PKD/Chitinase_dom"/>
</dbReference>
<sequence length="1118" mass="117591">MLNKFFIRIALSSLLLFQVAFIEAAVTVGPYLQNATKTSMTIHWRSSSAGVGRVTYGTDQNNLNLSADESRSTSKHIVTVTGLQPNTKYYYRVGNGSAQETPNNAAEQYFITSPNGAVKTRIWALGDAGTGTSNQNAVRDAYYNYTGSTRTNVVLALGDNAYSNGGDSDYVNKFFDVYQSMFLNTPIWSTQGNHERNQSVYEDLFTHPTNGEAGGVASGSELYYSFDYGDIHFVCLDSYSSAIDIDPGAPQYQWLEQDLQANNKSWVIAFWHHPPYSKTSGHNSDSETGMRKLRENANVLLEQYGVDVVLGGHNHSYNRSYFINGHYGVESTFNPSTHKVQNGDGGTTPYNKTDQRGAVYVMSGSAGKVTYSIDTHDANVARYYNLGSFVIDIDGDNLTGRYLRETGAIDDVFSISKTPASNSAPIANAGADASVQIPNAVNLNGSVTDDNFPGTTLTINWSQVSGPGTTTFANGNSAATTATFNTAGTYVLRLTANDGEFISTDDTTITVSAPPSNQAPVANAGGNQTIELPASATLNGSCSDDGLPVGASVSASWTGPSGVTFANPASANTTASFASDGSYVLTLSCNDTELTGINTATITVTPQQANQPPVVNAGGDFSTSSGSSTNLSGTATDDGRPSGGSLTTNWSKVSGPGNVTFGNANALNSSVTFSSIGEYVIELSANDGAATSTDTVNVIVTGNVGNDTVLPRNTTTANRRAMPFTMSETGKITSVTMYHKGGSGDMMLGVYSDANNTPGSRIGVTAITPVSATDGWQTIDLATPVQVTSGSQIWLAWIFENNPGIAYESGTPGRYHSSQTWSSSGDNMPPSFGSGSQGNYIYSIYANFTAPGAGTNNPPAFNNSNLTKASATQNVAYSDTIANDASDPDGDALTFSKISGPAWLNIASNGNLSGTPSSSDLGNNSFVAEVSDGSLSSQATVTINVNDGSTPVVISSSDFESDLGDWTNPTGEDDYDWTRDSNGTPSSNTGPSSGAGNSGFYLFLETSDGGRGAYNAGETAYLESIELSGSNRTLTFDYHMYGSQIGTLSVDVFINGNWANDVWNISGEQHTSGSADYISASVDLSSYNGTIRIRFRATAAGGWRGDMAIDNLVVTGVN</sequence>
<dbReference type="SUPFAM" id="SSF49313">
    <property type="entry name" value="Cadherin-like"/>
    <property type="match status" value="1"/>
</dbReference>
<feature type="region of interest" description="Disordered" evidence="2">
    <location>
        <begin position="956"/>
        <end position="993"/>
    </location>
</feature>
<feature type="region of interest" description="Disordered" evidence="2">
    <location>
        <begin position="609"/>
        <end position="651"/>
    </location>
</feature>
<evidence type="ECO:0000256" key="1">
    <source>
        <dbReference type="ARBA" id="ARBA00022729"/>
    </source>
</evidence>
<dbReference type="Pfam" id="PF16656">
    <property type="entry name" value="Pur_ac_phosph_N"/>
    <property type="match status" value="1"/>
</dbReference>
<comment type="caution">
    <text evidence="4">The sequence shown here is derived from an EMBL/GenBank/DDBJ whole genome shotgun (WGS) entry which is preliminary data.</text>
</comment>
<dbReference type="SUPFAM" id="SSF49299">
    <property type="entry name" value="PKD domain"/>
    <property type="match status" value="3"/>
</dbReference>
<dbReference type="Pfam" id="PF00149">
    <property type="entry name" value="Metallophos"/>
    <property type="match status" value="1"/>
</dbReference>
<dbReference type="Gene3D" id="2.60.40.10">
    <property type="entry name" value="Immunoglobulins"/>
    <property type="match status" value="4"/>
</dbReference>
<dbReference type="GO" id="GO:0016020">
    <property type="term" value="C:membrane"/>
    <property type="evidence" value="ECO:0007669"/>
    <property type="project" value="InterPro"/>
</dbReference>
<dbReference type="OrthoDB" id="9809781at2"/>
<dbReference type="GO" id="GO:0003993">
    <property type="term" value="F:acid phosphatase activity"/>
    <property type="evidence" value="ECO:0007669"/>
    <property type="project" value="InterPro"/>
</dbReference>
<feature type="domain" description="MAM" evidence="3">
    <location>
        <begin position="955"/>
        <end position="1118"/>
    </location>
</feature>